<dbReference type="EMBL" id="JBHSKP010000005">
    <property type="protein sequence ID" value="MFC5152194.1"/>
    <property type="molecule type" value="Genomic_DNA"/>
</dbReference>
<sequence length="361" mass="37494">MNAPAALFRPARLGDLALPNRMVMAPMSRARADADGTPGPLMADYYAQRASAGLIVAEGTHPVPAGAIGPGAPGLFTDAHQDGWARVADGVHAAGGHLFLQLMHAGRLAHPDFLPGGSPPVAPSAVAAGTLVHTSAGRVPAVTPTALTDTAIQELIDAFVHSACRAVAAGLDGVEIHAANGYLLHQFLAENANLRTDRWGGDTEGRVRLTVAIAKAVADTIGPHRVGVRISPSTPFGDLAETDPHTTYTALVRTLAPLGIAYLHHGETGTPLDTAVRELWPTALMVTPLPADRDKPQAAAHSLERGADLVSFGRDFLANPDLVTRCRIGAPLNEARPTGFYGGGAHGYTDYPALGGRARRG</sequence>
<comment type="caution">
    <text evidence="2">The sequence shown here is derived from an EMBL/GenBank/DDBJ whole genome shotgun (WGS) entry which is preliminary data.</text>
</comment>
<dbReference type="SUPFAM" id="SSF51395">
    <property type="entry name" value="FMN-linked oxidoreductases"/>
    <property type="match status" value="1"/>
</dbReference>
<name>A0ABW0AEY6_9ACTN</name>
<dbReference type="Gene3D" id="3.20.20.70">
    <property type="entry name" value="Aldolase class I"/>
    <property type="match status" value="1"/>
</dbReference>
<dbReference type="PANTHER" id="PTHR22893:SF91">
    <property type="entry name" value="NADPH DEHYDROGENASE 2-RELATED"/>
    <property type="match status" value="1"/>
</dbReference>
<dbReference type="Proteomes" id="UP001596160">
    <property type="component" value="Unassembled WGS sequence"/>
</dbReference>
<keyword evidence="3" id="KW-1185">Reference proteome</keyword>
<reference evidence="3" key="1">
    <citation type="journal article" date="2019" name="Int. J. Syst. Evol. Microbiol.">
        <title>The Global Catalogue of Microorganisms (GCM) 10K type strain sequencing project: providing services to taxonomists for standard genome sequencing and annotation.</title>
        <authorList>
            <consortium name="The Broad Institute Genomics Platform"/>
            <consortium name="The Broad Institute Genome Sequencing Center for Infectious Disease"/>
            <person name="Wu L."/>
            <person name="Ma J."/>
        </authorList>
    </citation>
    <scope>NUCLEOTIDE SEQUENCE [LARGE SCALE GENOMIC DNA]</scope>
    <source>
        <strain evidence="3">PCU 266</strain>
    </source>
</reference>
<dbReference type="PANTHER" id="PTHR22893">
    <property type="entry name" value="NADH OXIDOREDUCTASE-RELATED"/>
    <property type="match status" value="1"/>
</dbReference>
<dbReference type="Pfam" id="PF00724">
    <property type="entry name" value="Oxidored_FMN"/>
    <property type="match status" value="1"/>
</dbReference>
<feature type="domain" description="NADH:flavin oxidoreductase/NADH oxidase N-terminal" evidence="1">
    <location>
        <begin position="7"/>
        <end position="332"/>
    </location>
</feature>
<organism evidence="2 3">
    <name type="scientific">Streptomyces amakusaensis</name>
    <dbReference type="NCBI Taxonomy" id="67271"/>
    <lineage>
        <taxon>Bacteria</taxon>
        <taxon>Bacillati</taxon>
        <taxon>Actinomycetota</taxon>
        <taxon>Actinomycetes</taxon>
        <taxon>Kitasatosporales</taxon>
        <taxon>Streptomycetaceae</taxon>
        <taxon>Streptomyces</taxon>
    </lineage>
</organism>
<dbReference type="RefSeq" id="WP_344477589.1">
    <property type="nucleotide sequence ID" value="NZ_BAAASB010000008.1"/>
</dbReference>
<evidence type="ECO:0000313" key="3">
    <source>
        <dbReference type="Proteomes" id="UP001596160"/>
    </source>
</evidence>
<dbReference type="InterPro" id="IPR045247">
    <property type="entry name" value="Oye-like"/>
</dbReference>
<dbReference type="CDD" id="cd02933">
    <property type="entry name" value="OYE_like_FMN"/>
    <property type="match status" value="1"/>
</dbReference>
<proteinExistence type="predicted"/>
<evidence type="ECO:0000259" key="1">
    <source>
        <dbReference type="Pfam" id="PF00724"/>
    </source>
</evidence>
<protein>
    <submittedName>
        <fullName evidence="2">Alkene reductase</fullName>
    </submittedName>
</protein>
<dbReference type="InterPro" id="IPR013785">
    <property type="entry name" value="Aldolase_TIM"/>
</dbReference>
<accession>A0ABW0AEY6</accession>
<evidence type="ECO:0000313" key="2">
    <source>
        <dbReference type="EMBL" id="MFC5152194.1"/>
    </source>
</evidence>
<dbReference type="InterPro" id="IPR001155">
    <property type="entry name" value="OxRdtase_FMN_N"/>
</dbReference>
<gene>
    <name evidence="2" type="ORF">ACFPRH_10660</name>
</gene>